<name>A0A3Q2XW43_HIPCM</name>
<evidence type="ECO:0000256" key="2">
    <source>
        <dbReference type="SAM" id="MobiDB-lite"/>
    </source>
</evidence>
<feature type="domain" description="C2H2-type" evidence="3">
    <location>
        <begin position="686"/>
        <end position="713"/>
    </location>
</feature>
<feature type="region of interest" description="Disordered" evidence="2">
    <location>
        <begin position="279"/>
        <end position="311"/>
    </location>
</feature>
<evidence type="ECO:0000259" key="3">
    <source>
        <dbReference type="PROSITE" id="PS50157"/>
    </source>
</evidence>
<feature type="compositionally biased region" description="Basic and acidic residues" evidence="2">
    <location>
        <begin position="279"/>
        <end position="289"/>
    </location>
</feature>
<dbReference type="Pfam" id="PF25412">
    <property type="entry name" value="zf-C2H2_ZNF592"/>
    <property type="match status" value="1"/>
</dbReference>
<feature type="compositionally biased region" description="Low complexity" evidence="2">
    <location>
        <begin position="437"/>
        <end position="446"/>
    </location>
</feature>
<feature type="region of interest" description="Disordered" evidence="2">
    <location>
        <begin position="132"/>
        <end position="182"/>
    </location>
</feature>
<dbReference type="OMA" id="YCTTERM"/>
<dbReference type="GeneTree" id="ENSGT00940000158357"/>
<feature type="compositionally biased region" description="Polar residues" evidence="2">
    <location>
        <begin position="382"/>
        <end position="391"/>
    </location>
</feature>
<dbReference type="AlphaFoldDB" id="A0A3Q2XW43"/>
<dbReference type="InterPro" id="IPR036236">
    <property type="entry name" value="Znf_C2H2_sf"/>
</dbReference>
<feature type="compositionally biased region" description="Polar residues" evidence="2">
    <location>
        <begin position="355"/>
        <end position="370"/>
    </location>
</feature>
<dbReference type="InterPro" id="IPR057356">
    <property type="entry name" value="Znf-C2H2_ZNF592"/>
</dbReference>
<feature type="domain" description="C2H2-type" evidence="3">
    <location>
        <begin position="773"/>
        <end position="801"/>
    </location>
</feature>
<dbReference type="Gene3D" id="3.30.160.60">
    <property type="entry name" value="Classic Zinc Finger"/>
    <property type="match status" value="1"/>
</dbReference>
<sequence>MGDMKTPDFDDLLAAFDIPDATGLDAKEPIQEGNDEGHLKHSGVSVNDSLLSNQTIPVVDIPAVSVIVKNTHHHEPLEGFGNGLHSESVLPNGFNGQRSGETANNVFSKSFISALNGEFSSEFLGKAPIQHKPDATPLFSQSQVHSSPISSPEHEDSLIRRQNVHSKQERSCFPEDSNLMEPSAADKLQKTELSIFNELREDIESSGRRNEEPPDTSVSNKMTRAHSGLPRLCSNKTLSETTCNLGTSVDGPDSFSQIKPYASKLPSCLEALVALNARKEPSEQTRSPRESQAMNSDCMKYSPKVPISPRSPMSPLEAVKRLMKPPDSPVSICSDSSGKAGGSPPVIPKVRIKTIKTTTGQVKRTVTSVLPDSETDDVHSAYESSPSQSLLSEDGAYSPKVLHSKSEETPRTPTVFQNLPVRRSAAPRAHRPKRISSSKGHPGSSSFLPKAAHLASLNLVPHSVAASVTAHSASHQSSQHTLSSTVCSTVPLVHQIKTWPQTSVPNTAASTLNRLLNNANPVPTYVPDLNPPPDSDIRLPARGYRCLECGDSFGVERSLAFHYSRRSVHIEVGCTRCAKTMVFFNKCALLAHAREHKKNGAVMQCTQLHMKPIAEANMFVPLSSEPLKTDSRATPSRSLKSQPVMPLYPDDVTHHRLWCLECNKQMSDHRALTGHYQSLSDDKKGLICKLCSMLLPNRCSLKAHQRIHALKPPYCCPECGAVGHSADIQKHVRENCLHYARKAWYKCLHCEVVFKTLLGQKSHIEEKHCQVLHKCSACPVAFKTSVSYEAHLKKKHSASKIPP</sequence>
<dbReference type="Ensembl" id="ENSHCOT00000025730.1">
    <property type="protein sequence ID" value="ENSHCOP00000009248.1"/>
    <property type="gene ID" value="ENSHCOG00000011645.1"/>
</dbReference>
<dbReference type="Ensembl" id="ENSHCOT00000015328.1">
    <property type="protein sequence ID" value="ENSHCOP00000009252.1"/>
    <property type="gene ID" value="ENSHCOG00000011645.1"/>
</dbReference>
<dbReference type="PANTHER" id="PTHR47222:SF1">
    <property type="entry name" value="ZINC FINGER PROTEIN 592"/>
    <property type="match status" value="1"/>
</dbReference>
<dbReference type="PROSITE" id="PS00028">
    <property type="entry name" value="ZINC_FINGER_C2H2_1"/>
    <property type="match status" value="2"/>
</dbReference>
<feature type="compositionally biased region" description="Low complexity" evidence="2">
    <location>
        <begin position="140"/>
        <end position="151"/>
    </location>
</feature>
<dbReference type="PROSITE" id="PS50157">
    <property type="entry name" value="ZINC_FINGER_C2H2_2"/>
    <property type="match status" value="3"/>
</dbReference>
<keyword evidence="5" id="KW-1185">Reference proteome</keyword>
<dbReference type="SUPFAM" id="SSF57667">
    <property type="entry name" value="beta-beta-alpha zinc fingers"/>
    <property type="match status" value="1"/>
</dbReference>
<dbReference type="InterPro" id="IPR045914">
    <property type="entry name" value="Zn532-like"/>
</dbReference>
<dbReference type="STRING" id="109280.ENSHCOP00000009252"/>
<evidence type="ECO:0000313" key="4">
    <source>
        <dbReference type="Ensembl" id="ENSHCOP00000009248.1"/>
    </source>
</evidence>
<protein>
    <submittedName>
        <fullName evidence="4">Zinc finger protein 592</fullName>
    </submittedName>
</protein>
<proteinExistence type="predicted"/>
<feature type="domain" description="C2H2-type" evidence="3">
    <location>
        <begin position="544"/>
        <end position="569"/>
    </location>
</feature>
<keyword evidence="1" id="KW-0479">Metal-binding</keyword>
<feature type="region of interest" description="Disordered" evidence="2">
    <location>
        <begin position="324"/>
        <end position="448"/>
    </location>
</feature>
<reference evidence="4" key="1">
    <citation type="submission" date="2025-05" db="UniProtKB">
        <authorList>
            <consortium name="Ensembl"/>
        </authorList>
    </citation>
    <scope>IDENTIFICATION</scope>
</reference>
<dbReference type="InterPro" id="IPR013087">
    <property type="entry name" value="Znf_C2H2_type"/>
</dbReference>
<dbReference type="Proteomes" id="UP000264820">
    <property type="component" value="Unplaced"/>
</dbReference>
<evidence type="ECO:0000313" key="5">
    <source>
        <dbReference type="Proteomes" id="UP000264820"/>
    </source>
</evidence>
<feature type="region of interest" description="Disordered" evidence="2">
    <location>
        <begin position="200"/>
        <end position="222"/>
    </location>
</feature>
<keyword evidence="1" id="KW-0863">Zinc-finger</keyword>
<dbReference type="PANTHER" id="PTHR47222">
    <property type="entry name" value="ZINC FINGER PROTEIN 532-RELATED"/>
    <property type="match status" value="1"/>
</dbReference>
<feature type="compositionally biased region" description="Basic and acidic residues" evidence="2">
    <location>
        <begin position="200"/>
        <end position="212"/>
    </location>
</feature>
<keyword evidence="1" id="KW-0862">Zinc</keyword>
<organism evidence="4 5">
    <name type="scientific">Hippocampus comes</name>
    <name type="common">Tiger tail seahorse</name>
    <dbReference type="NCBI Taxonomy" id="109280"/>
    <lineage>
        <taxon>Eukaryota</taxon>
        <taxon>Metazoa</taxon>
        <taxon>Chordata</taxon>
        <taxon>Craniata</taxon>
        <taxon>Vertebrata</taxon>
        <taxon>Euteleostomi</taxon>
        <taxon>Actinopterygii</taxon>
        <taxon>Neopterygii</taxon>
        <taxon>Teleostei</taxon>
        <taxon>Neoteleostei</taxon>
        <taxon>Acanthomorphata</taxon>
        <taxon>Syngnathiaria</taxon>
        <taxon>Syngnathiformes</taxon>
        <taxon>Syngnathoidei</taxon>
        <taxon>Syngnathidae</taxon>
        <taxon>Hippocampus</taxon>
    </lineage>
</organism>
<accession>A0A3Q2XW43</accession>
<dbReference type="SMART" id="SM00355">
    <property type="entry name" value="ZnF_C2H2"/>
    <property type="match status" value="6"/>
</dbReference>
<evidence type="ECO:0000256" key="1">
    <source>
        <dbReference type="PROSITE-ProRule" id="PRU00042"/>
    </source>
</evidence>
<dbReference type="GO" id="GO:0008270">
    <property type="term" value="F:zinc ion binding"/>
    <property type="evidence" value="ECO:0007669"/>
    <property type="project" value="UniProtKB-KW"/>
</dbReference>